<dbReference type="STRING" id="574566.I0Z2Z3"/>
<dbReference type="InterPro" id="IPR002528">
    <property type="entry name" value="MATE_fam"/>
</dbReference>
<sequence>MAGMEAHVDGAGGGALENGELESNPLLDDSNKRRLYLEYREEVVRVGSLAGPISSQAALVFVSSLVSLAFAGHLGGLALSQAVLASSCYNITGAAVLLGLASGMETLCGQAYGAGNYGALGIVLQQAVVISTAVFALILALWTQVHHLLLAAGQRKEIVDGAVMYLLLSAPALYCYVIAECLKRYLLAQARSLSPFSNGVVTPATIVTACSAALSPLYNWLLVDYFQVGLAGAALANDAVQATVLVGLVSYVVWRDRRLKGTPLQTWPGWSRQCLHGWWPYLKLALPTVGACCLEWWLYEGLILIAGWFPNADVAVAAMGVGFNTTALTYTISQGIGGAASTRVANELGSAKPLRAEKAAYTAIALETLLMLGIVAVGFGLRDVWAYLFTDDPEVVDVIEIILPVVFFSEIGDGLNCVCGGVMRGAGRQLLASILNLITYWGLGLPLSCVLGLHYGLGVQGLWWGLATTTTVQGLAMLATVMCFDWDQEAKAAAVLMNTQHDALGPESEALLHPASEAGSLDGGER</sequence>
<dbReference type="InterPro" id="IPR045069">
    <property type="entry name" value="MATE_euk"/>
</dbReference>
<keyword evidence="5 6" id="KW-0472">Membrane</keyword>
<keyword evidence="3 6" id="KW-0812">Transmembrane</keyword>
<accession>I0Z2Z3</accession>
<keyword evidence="9" id="KW-1185">Reference proteome</keyword>
<evidence type="ECO:0000256" key="7">
    <source>
        <dbReference type="SAM" id="MobiDB-lite"/>
    </source>
</evidence>
<feature type="region of interest" description="Disordered" evidence="7">
    <location>
        <begin position="1"/>
        <end position="25"/>
    </location>
</feature>
<dbReference type="RefSeq" id="XP_005649556.1">
    <property type="nucleotide sequence ID" value="XM_005649499.1"/>
</dbReference>
<comment type="caution">
    <text evidence="8">The sequence shown here is derived from an EMBL/GenBank/DDBJ whole genome shotgun (WGS) entry which is preliminary data.</text>
</comment>
<evidence type="ECO:0000313" key="9">
    <source>
        <dbReference type="Proteomes" id="UP000007264"/>
    </source>
</evidence>
<dbReference type="GO" id="GO:1990961">
    <property type="term" value="P:xenobiotic detoxification by transmembrane export across the plasma membrane"/>
    <property type="evidence" value="ECO:0007669"/>
    <property type="project" value="InterPro"/>
</dbReference>
<dbReference type="Proteomes" id="UP000007264">
    <property type="component" value="Unassembled WGS sequence"/>
</dbReference>
<organism evidence="8 9">
    <name type="scientific">Coccomyxa subellipsoidea (strain C-169)</name>
    <name type="common">Green microalga</name>
    <dbReference type="NCBI Taxonomy" id="574566"/>
    <lineage>
        <taxon>Eukaryota</taxon>
        <taxon>Viridiplantae</taxon>
        <taxon>Chlorophyta</taxon>
        <taxon>core chlorophytes</taxon>
        <taxon>Trebouxiophyceae</taxon>
        <taxon>Trebouxiophyceae incertae sedis</taxon>
        <taxon>Coccomyxaceae</taxon>
        <taxon>Coccomyxa</taxon>
        <taxon>Coccomyxa subellipsoidea</taxon>
    </lineage>
</organism>
<dbReference type="PANTHER" id="PTHR11206">
    <property type="entry name" value="MULTIDRUG RESISTANCE PROTEIN"/>
    <property type="match status" value="1"/>
</dbReference>
<dbReference type="GO" id="GO:0015297">
    <property type="term" value="F:antiporter activity"/>
    <property type="evidence" value="ECO:0007669"/>
    <property type="project" value="InterPro"/>
</dbReference>
<feature type="transmembrane region" description="Helical" evidence="6">
    <location>
        <begin position="122"/>
        <end position="142"/>
    </location>
</feature>
<comment type="similarity">
    <text evidence="2 6">Belongs to the multi antimicrobial extrusion (MATE) (TC 2.A.66.1) family.</text>
</comment>
<dbReference type="AlphaFoldDB" id="I0Z2Z3"/>
<dbReference type="GeneID" id="17043015"/>
<feature type="transmembrane region" description="Helical" evidence="6">
    <location>
        <begin position="462"/>
        <end position="484"/>
    </location>
</feature>
<protein>
    <recommendedName>
        <fullName evidence="6">Protein DETOXIFICATION</fullName>
    </recommendedName>
    <alternativeName>
        <fullName evidence="6">Multidrug and toxic compound extrusion protein</fullName>
    </alternativeName>
</protein>
<evidence type="ECO:0000256" key="6">
    <source>
        <dbReference type="RuleBase" id="RU004914"/>
    </source>
</evidence>
<comment type="subcellular location">
    <subcellularLocation>
        <location evidence="1">Membrane</location>
        <topology evidence="1">Multi-pass membrane protein</topology>
    </subcellularLocation>
</comment>
<evidence type="ECO:0000313" key="8">
    <source>
        <dbReference type="EMBL" id="EIE25012.1"/>
    </source>
</evidence>
<dbReference type="KEGG" id="csl:COCSUDRAFT_40375"/>
<dbReference type="Pfam" id="PF01554">
    <property type="entry name" value="MatE"/>
    <property type="match status" value="2"/>
</dbReference>
<feature type="transmembrane region" description="Helical" evidence="6">
    <location>
        <begin position="200"/>
        <end position="218"/>
    </location>
</feature>
<dbReference type="GO" id="GO:0042910">
    <property type="term" value="F:xenobiotic transmembrane transporter activity"/>
    <property type="evidence" value="ECO:0007669"/>
    <property type="project" value="InterPro"/>
</dbReference>
<evidence type="ECO:0000256" key="5">
    <source>
        <dbReference type="ARBA" id="ARBA00023136"/>
    </source>
</evidence>
<reference evidence="8 9" key="1">
    <citation type="journal article" date="2012" name="Genome Biol.">
        <title>The genome of the polar eukaryotic microalga coccomyxa subellipsoidea reveals traits of cold adaptation.</title>
        <authorList>
            <person name="Blanc G."/>
            <person name="Agarkova I."/>
            <person name="Grimwood J."/>
            <person name="Kuo A."/>
            <person name="Brueggeman A."/>
            <person name="Dunigan D."/>
            <person name="Gurnon J."/>
            <person name="Ladunga I."/>
            <person name="Lindquist E."/>
            <person name="Lucas S."/>
            <person name="Pangilinan J."/>
            <person name="Proschold T."/>
            <person name="Salamov A."/>
            <person name="Schmutz J."/>
            <person name="Weeks D."/>
            <person name="Yamada T."/>
            <person name="Claverie J.M."/>
            <person name="Grigoriev I."/>
            <person name="Van Etten J."/>
            <person name="Lomsadze A."/>
            <person name="Borodovsky M."/>
        </authorList>
    </citation>
    <scope>NUCLEOTIDE SEQUENCE [LARGE SCALE GENOMIC DNA]</scope>
    <source>
        <strain evidence="8 9">C-169</strain>
    </source>
</reference>
<feature type="transmembrane region" description="Helical" evidence="6">
    <location>
        <begin position="434"/>
        <end position="456"/>
    </location>
</feature>
<dbReference type="NCBIfam" id="TIGR00797">
    <property type="entry name" value="matE"/>
    <property type="match status" value="1"/>
</dbReference>
<feature type="transmembrane region" description="Helical" evidence="6">
    <location>
        <begin position="401"/>
        <end position="422"/>
    </location>
</feature>
<name>I0Z2Z3_COCSC</name>
<dbReference type="eggNOG" id="KOG1347">
    <property type="taxonomic scope" value="Eukaryota"/>
</dbReference>
<evidence type="ECO:0000256" key="3">
    <source>
        <dbReference type="ARBA" id="ARBA00022692"/>
    </source>
</evidence>
<evidence type="ECO:0000256" key="4">
    <source>
        <dbReference type="ARBA" id="ARBA00022989"/>
    </source>
</evidence>
<feature type="transmembrane region" description="Helical" evidence="6">
    <location>
        <begin position="57"/>
        <end position="76"/>
    </location>
</feature>
<evidence type="ECO:0000256" key="2">
    <source>
        <dbReference type="ARBA" id="ARBA00010199"/>
    </source>
</evidence>
<dbReference type="EMBL" id="AGSI01000004">
    <property type="protein sequence ID" value="EIE25012.1"/>
    <property type="molecule type" value="Genomic_DNA"/>
</dbReference>
<dbReference type="CDD" id="cd13132">
    <property type="entry name" value="MATE_eukaryotic"/>
    <property type="match status" value="1"/>
</dbReference>
<evidence type="ECO:0000256" key="1">
    <source>
        <dbReference type="ARBA" id="ARBA00004141"/>
    </source>
</evidence>
<proteinExistence type="inferred from homology"/>
<feature type="transmembrane region" description="Helical" evidence="6">
    <location>
        <begin position="82"/>
        <end position="101"/>
    </location>
</feature>
<feature type="transmembrane region" description="Helical" evidence="6">
    <location>
        <begin position="162"/>
        <end position="179"/>
    </location>
</feature>
<feature type="transmembrane region" description="Helical" evidence="6">
    <location>
        <begin position="230"/>
        <end position="254"/>
    </location>
</feature>
<dbReference type="GO" id="GO:0016020">
    <property type="term" value="C:membrane"/>
    <property type="evidence" value="ECO:0007669"/>
    <property type="project" value="UniProtKB-SubCell"/>
</dbReference>
<dbReference type="OrthoDB" id="2126698at2759"/>
<gene>
    <name evidence="8" type="ORF">COCSUDRAFT_40375</name>
</gene>
<keyword evidence="4 6" id="KW-1133">Transmembrane helix</keyword>
<feature type="transmembrane region" description="Helical" evidence="6">
    <location>
        <begin position="359"/>
        <end position="381"/>
    </location>
</feature>